<dbReference type="SUPFAM" id="SSF81342">
    <property type="entry name" value="Transmembrane di-heme cytochromes"/>
    <property type="match status" value="1"/>
</dbReference>
<keyword evidence="7" id="KW-0479">Metal-binding</keyword>
<protein>
    <submittedName>
        <fullName evidence="15">Cytochrome b</fullName>
    </submittedName>
</protein>
<name>A0ABS7VV72_9HYPH</name>
<dbReference type="InterPro" id="IPR016174">
    <property type="entry name" value="Di-haem_cyt_TM"/>
</dbReference>
<evidence type="ECO:0000256" key="13">
    <source>
        <dbReference type="SAM" id="Phobius"/>
    </source>
</evidence>
<dbReference type="EMBL" id="JAIRBM010000022">
    <property type="protein sequence ID" value="MBZ6078773.1"/>
    <property type="molecule type" value="Genomic_DNA"/>
</dbReference>
<feature type="transmembrane region" description="Helical" evidence="13">
    <location>
        <begin position="12"/>
        <end position="32"/>
    </location>
</feature>
<dbReference type="InterPro" id="IPR052168">
    <property type="entry name" value="Cytochrome_b561_oxidase"/>
</dbReference>
<feature type="transmembrane region" description="Helical" evidence="13">
    <location>
        <begin position="141"/>
        <end position="163"/>
    </location>
</feature>
<dbReference type="Proteomes" id="UP000704176">
    <property type="component" value="Unassembled WGS sequence"/>
</dbReference>
<evidence type="ECO:0000256" key="5">
    <source>
        <dbReference type="ARBA" id="ARBA00022617"/>
    </source>
</evidence>
<keyword evidence="5" id="KW-0349">Heme</keyword>
<keyword evidence="11 13" id="KW-0472">Membrane</keyword>
<reference evidence="15 16" key="1">
    <citation type="submission" date="2021-09" db="EMBL/GenBank/DDBJ databases">
        <title>The complete genome sequence of a new microorganism.</title>
        <authorList>
            <person name="Zi Z."/>
        </authorList>
    </citation>
    <scope>NUCLEOTIDE SEQUENCE [LARGE SCALE GENOMIC DNA]</scope>
    <source>
        <strain evidence="15 16">WGZ8</strain>
    </source>
</reference>
<evidence type="ECO:0000256" key="8">
    <source>
        <dbReference type="ARBA" id="ARBA00022982"/>
    </source>
</evidence>
<keyword evidence="4" id="KW-1003">Cell membrane</keyword>
<comment type="caution">
    <text evidence="15">The sequence shown here is derived from an EMBL/GenBank/DDBJ whole genome shotgun (WGS) entry which is preliminary data.</text>
</comment>
<dbReference type="PANTHER" id="PTHR30529">
    <property type="entry name" value="CYTOCHROME B561"/>
    <property type="match status" value="1"/>
</dbReference>
<evidence type="ECO:0000256" key="11">
    <source>
        <dbReference type="ARBA" id="ARBA00023136"/>
    </source>
</evidence>
<evidence type="ECO:0000313" key="15">
    <source>
        <dbReference type="EMBL" id="MBZ6078773.1"/>
    </source>
</evidence>
<proteinExistence type="inferred from homology"/>
<feature type="domain" description="Cytochrome b561 bacterial/Ni-hydrogenase" evidence="14">
    <location>
        <begin position="9"/>
        <end position="172"/>
    </location>
</feature>
<evidence type="ECO:0000259" key="14">
    <source>
        <dbReference type="Pfam" id="PF01292"/>
    </source>
</evidence>
<keyword evidence="9 13" id="KW-1133">Transmembrane helix</keyword>
<keyword evidence="8" id="KW-0249">Electron transport</keyword>
<evidence type="ECO:0000256" key="4">
    <source>
        <dbReference type="ARBA" id="ARBA00022475"/>
    </source>
</evidence>
<keyword evidence="6 13" id="KW-0812">Transmembrane</keyword>
<feature type="transmembrane region" description="Helical" evidence="13">
    <location>
        <begin position="93"/>
        <end position="112"/>
    </location>
</feature>
<evidence type="ECO:0000256" key="6">
    <source>
        <dbReference type="ARBA" id="ARBA00022692"/>
    </source>
</evidence>
<keyword evidence="16" id="KW-1185">Reference proteome</keyword>
<comment type="cofactor">
    <cofactor evidence="1">
        <name>heme b</name>
        <dbReference type="ChEBI" id="CHEBI:60344"/>
    </cofactor>
</comment>
<evidence type="ECO:0000256" key="9">
    <source>
        <dbReference type="ARBA" id="ARBA00022989"/>
    </source>
</evidence>
<evidence type="ECO:0000256" key="10">
    <source>
        <dbReference type="ARBA" id="ARBA00023004"/>
    </source>
</evidence>
<organism evidence="15 16">
    <name type="scientific">Microvirga puerhi</name>
    <dbReference type="NCBI Taxonomy" id="2876078"/>
    <lineage>
        <taxon>Bacteria</taxon>
        <taxon>Pseudomonadati</taxon>
        <taxon>Pseudomonadota</taxon>
        <taxon>Alphaproteobacteria</taxon>
        <taxon>Hyphomicrobiales</taxon>
        <taxon>Methylobacteriaceae</taxon>
        <taxon>Microvirga</taxon>
    </lineage>
</organism>
<sequence>MSLDSTDGHYDRMTIALHWITAALVVVLWIFGQTADLFPRGPLRTGVWSLHVTLGFALALVLIFRVFWRAGPGRALPAADPGLLHLIAKVTHYLLYLLLGVAVVLGIANAFVRGYNLFGLWTLPQLGDPALRRPITGWHELAANGIMIVALIHAGAALMHHYLWKDGVLQRMAVPRRG</sequence>
<evidence type="ECO:0000256" key="1">
    <source>
        <dbReference type="ARBA" id="ARBA00001970"/>
    </source>
</evidence>
<dbReference type="Pfam" id="PF01292">
    <property type="entry name" value="Ni_hydr_CYTB"/>
    <property type="match status" value="1"/>
</dbReference>
<comment type="subcellular location">
    <subcellularLocation>
        <location evidence="2">Cell membrane</location>
        <topology evidence="2">Multi-pass membrane protein</topology>
    </subcellularLocation>
</comment>
<accession>A0ABS7VV72</accession>
<evidence type="ECO:0000256" key="2">
    <source>
        <dbReference type="ARBA" id="ARBA00004651"/>
    </source>
</evidence>
<dbReference type="PANTHER" id="PTHR30529:SF1">
    <property type="entry name" value="CYTOCHROME B561 HOMOLOG 2"/>
    <property type="match status" value="1"/>
</dbReference>
<comment type="similarity">
    <text evidence="12">Belongs to the cytochrome b561 family.</text>
</comment>
<evidence type="ECO:0000256" key="7">
    <source>
        <dbReference type="ARBA" id="ARBA00022723"/>
    </source>
</evidence>
<feature type="transmembrane region" description="Helical" evidence="13">
    <location>
        <begin position="47"/>
        <end position="68"/>
    </location>
</feature>
<evidence type="ECO:0000313" key="16">
    <source>
        <dbReference type="Proteomes" id="UP000704176"/>
    </source>
</evidence>
<dbReference type="RefSeq" id="WP_224315522.1">
    <property type="nucleotide sequence ID" value="NZ_JAIRBM010000022.1"/>
</dbReference>
<evidence type="ECO:0000256" key="12">
    <source>
        <dbReference type="ARBA" id="ARBA00037975"/>
    </source>
</evidence>
<keyword evidence="10" id="KW-0408">Iron</keyword>
<keyword evidence="3" id="KW-0813">Transport</keyword>
<gene>
    <name evidence="15" type="ORF">K9B37_21165</name>
</gene>
<evidence type="ECO:0000256" key="3">
    <source>
        <dbReference type="ARBA" id="ARBA00022448"/>
    </source>
</evidence>
<dbReference type="InterPro" id="IPR011577">
    <property type="entry name" value="Cyt_b561_bac/Ni-Hgenase"/>
</dbReference>